<evidence type="ECO:0000256" key="9">
    <source>
        <dbReference type="ARBA" id="ARBA00022801"/>
    </source>
</evidence>
<dbReference type="GO" id="GO:0004177">
    <property type="term" value="F:aminopeptidase activity"/>
    <property type="evidence" value="ECO:0007669"/>
    <property type="project" value="UniProtKB-UniRule"/>
</dbReference>
<dbReference type="Pfam" id="PF00561">
    <property type="entry name" value="Abhydrolase_1"/>
    <property type="match status" value="1"/>
</dbReference>
<evidence type="ECO:0000313" key="13">
    <source>
        <dbReference type="EMBL" id="ALB24060.1"/>
    </source>
</evidence>
<dbReference type="SUPFAM" id="SSF53474">
    <property type="entry name" value="alpha/beta-Hydrolases"/>
    <property type="match status" value="1"/>
</dbReference>
<dbReference type="PRINTS" id="PR00793">
    <property type="entry name" value="PROAMNOPTASE"/>
</dbReference>
<comment type="similarity">
    <text evidence="3 11 12">Belongs to the peptidase S33 family.</text>
</comment>
<evidence type="ECO:0000256" key="11">
    <source>
        <dbReference type="PIRNR" id="PIRNR006431"/>
    </source>
</evidence>
<dbReference type="EMBL" id="CP012508">
    <property type="protein sequence ID" value="ALB24060.1"/>
    <property type="molecule type" value="Genomic_DNA"/>
</dbReference>
<evidence type="ECO:0000256" key="2">
    <source>
        <dbReference type="ARBA" id="ARBA00004496"/>
    </source>
</evidence>
<evidence type="ECO:0000313" key="14">
    <source>
        <dbReference type="Proteomes" id="UP000029558"/>
    </source>
</evidence>
<evidence type="ECO:0000256" key="8">
    <source>
        <dbReference type="ARBA" id="ARBA00022670"/>
    </source>
</evidence>
<keyword evidence="7 11" id="KW-0963">Cytoplasm</keyword>
<comment type="subcellular location">
    <subcellularLocation>
        <location evidence="2 11">Cytoplasm</location>
    </subcellularLocation>
</comment>
<keyword evidence="8 11" id="KW-0645">Protease</keyword>
<dbReference type="GO" id="GO:0005737">
    <property type="term" value="C:cytoplasm"/>
    <property type="evidence" value="ECO:0007669"/>
    <property type="project" value="UniProtKB-SubCell"/>
</dbReference>
<evidence type="ECO:0000256" key="12">
    <source>
        <dbReference type="RuleBase" id="RU003421"/>
    </source>
</evidence>
<dbReference type="EC" id="3.4.11.5" evidence="4 11"/>
<evidence type="ECO:0000256" key="4">
    <source>
        <dbReference type="ARBA" id="ARBA00012568"/>
    </source>
</evidence>
<dbReference type="PIRSF" id="PIRSF006431">
    <property type="entry name" value="Pept_S33"/>
    <property type="match status" value="1"/>
</dbReference>
<sequence length="317" mass="36170">MLTLYPRIKPNDTHQLQVDSEHSLYLEESGNPQGIPVLYVHGGPGSCCSERSRRYFDPEAYRIISFDQRGCGQSTPHASVTNNTTAELIADIEKIREHFKIKQWLLFGGSWGSTLSLLYAQEHPECISGLIIRGIFLANQSNLNWLLDQSGIGQIFPDYWQDFTHHINTNSTQTLINDYHQRLFGDNEIERLHAAKKWASFEARCATLDPNPKYVKSAKDPHHALAIARIECHYFKHHCFIEENRILNHIGRLSSLPCIIIHGRYDMICPVKNAWQLHQAWPESQLNIIRDAGHSANEPAIIDALIRATNTMALRLS</sequence>
<name>A0A1L6TEY6_PISSA</name>
<gene>
    <name evidence="13" type="ORF">KU39_2885</name>
</gene>
<evidence type="ECO:0000256" key="7">
    <source>
        <dbReference type="ARBA" id="ARBA00022490"/>
    </source>
</evidence>
<accession>A0A1L6TEY6</accession>
<evidence type="ECO:0000256" key="1">
    <source>
        <dbReference type="ARBA" id="ARBA00001585"/>
    </source>
</evidence>
<dbReference type="AlphaFoldDB" id="A0A1L6TEY6"/>
<proteinExistence type="inferred from homology"/>
<dbReference type="Gene3D" id="3.40.50.1820">
    <property type="entry name" value="alpha/beta hydrolase"/>
    <property type="match status" value="1"/>
</dbReference>
<dbReference type="Proteomes" id="UP000029558">
    <property type="component" value="Chromosome"/>
</dbReference>
<dbReference type="InterPro" id="IPR005944">
    <property type="entry name" value="Pro_iminopeptidase"/>
</dbReference>
<dbReference type="RefSeq" id="WP_017378074.1">
    <property type="nucleotide sequence ID" value="NZ_CP012508.1"/>
</dbReference>
<keyword evidence="9 11" id="KW-0378">Hydrolase</keyword>
<reference evidence="13 14" key="1">
    <citation type="journal article" date="2014" name="Genome Announc.">
        <title>Comparative Genome Analysis of Two Isolates of the Fish Pathogen Piscirickettsia salmonis from Different Hosts Reveals Major Differences in Virulence-Associated Secretion Systems.</title>
        <authorList>
            <person name="Bohle H."/>
            <person name="Henriquez P."/>
            <person name="Grothusen H."/>
            <person name="Navas E."/>
            <person name="Sandoval A."/>
            <person name="Bustamante F."/>
            <person name="Bustos P."/>
            <person name="Mancilla M."/>
        </authorList>
    </citation>
    <scope>NUCLEOTIDE SEQUENCE [LARGE SCALE GENOMIC DNA]</scope>
    <source>
        <strain evidence="14">B1-32597</strain>
    </source>
</reference>
<dbReference type="InterPro" id="IPR002410">
    <property type="entry name" value="Peptidase_S33"/>
</dbReference>
<keyword evidence="6 11" id="KW-0031">Aminopeptidase</keyword>
<dbReference type="GO" id="GO:0006508">
    <property type="term" value="P:proteolysis"/>
    <property type="evidence" value="ECO:0007669"/>
    <property type="project" value="UniProtKB-KW"/>
</dbReference>
<dbReference type="OrthoDB" id="9796770at2"/>
<evidence type="ECO:0000256" key="5">
    <source>
        <dbReference type="ARBA" id="ARBA00021843"/>
    </source>
</evidence>
<dbReference type="InterPro" id="IPR000073">
    <property type="entry name" value="AB_hydrolase_1"/>
</dbReference>
<dbReference type="NCBIfam" id="TIGR01249">
    <property type="entry name" value="pro_imino_pep_1"/>
    <property type="match status" value="1"/>
</dbReference>
<protein>
    <recommendedName>
        <fullName evidence="5 11">Proline iminopeptidase</fullName>
        <shortName evidence="11">PIP</shortName>
        <ecNumber evidence="4 11">3.4.11.5</ecNumber>
    </recommendedName>
    <alternativeName>
        <fullName evidence="10 11">Prolyl aminopeptidase</fullName>
    </alternativeName>
</protein>
<organism evidence="13 14">
    <name type="scientific">Piscirickettsia salmonis</name>
    <dbReference type="NCBI Taxonomy" id="1238"/>
    <lineage>
        <taxon>Bacteria</taxon>
        <taxon>Pseudomonadati</taxon>
        <taxon>Pseudomonadota</taxon>
        <taxon>Gammaproteobacteria</taxon>
        <taxon>Thiotrichales</taxon>
        <taxon>Piscirickettsiaceae</taxon>
        <taxon>Piscirickettsia</taxon>
    </lineage>
</organism>
<evidence type="ECO:0000256" key="10">
    <source>
        <dbReference type="ARBA" id="ARBA00029605"/>
    </source>
</evidence>
<comment type="catalytic activity">
    <reaction evidence="1 11 12">
        <text>Release of N-terminal proline from a peptide.</text>
        <dbReference type="EC" id="3.4.11.5"/>
    </reaction>
</comment>
<dbReference type="PANTHER" id="PTHR43722">
    <property type="entry name" value="PROLINE IMINOPEPTIDASE"/>
    <property type="match status" value="1"/>
</dbReference>
<dbReference type="PANTHER" id="PTHR43722:SF1">
    <property type="entry name" value="PROLINE IMINOPEPTIDASE"/>
    <property type="match status" value="1"/>
</dbReference>
<evidence type="ECO:0000256" key="3">
    <source>
        <dbReference type="ARBA" id="ARBA00010088"/>
    </source>
</evidence>
<dbReference type="InterPro" id="IPR029058">
    <property type="entry name" value="AB_hydrolase_fold"/>
</dbReference>
<evidence type="ECO:0000256" key="6">
    <source>
        <dbReference type="ARBA" id="ARBA00022438"/>
    </source>
</evidence>